<dbReference type="Proteomes" id="UP000823860">
    <property type="component" value="Unassembled WGS sequence"/>
</dbReference>
<protein>
    <submittedName>
        <fullName evidence="2">Uncharacterized protein</fullName>
    </submittedName>
</protein>
<comment type="caution">
    <text evidence="2">The sequence shown here is derived from an EMBL/GenBank/DDBJ whole genome shotgun (WGS) entry which is preliminary data.</text>
</comment>
<reference evidence="2" key="1">
    <citation type="journal article" date="2021" name="PeerJ">
        <title>Extensive microbial diversity within the chicken gut microbiome revealed by metagenomics and culture.</title>
        <authorList>
            <person name="Gilroy R."/>
            <person name="Ravi A."/>
            <person name="Getino M."/>
            <person name="Pursley I."/>
            <person name="Horton D.L."/>
            <person name="Alikhan N.F."/>
            <person name="Baker D."/>
            <person name="Gharbi K."/>
            <person name="Hall N."/>
            <person name="Watson M."/>
            <person name="Adriaenssens E.M."/>
            <person name="Foster-Nyarko E."/>
            <person name="Jarju S."/>
            <person name="Secka A."/>
            <person name="Antonio M."/>
            <person name="Oren A."/>
            <person name="Chaudhuri R.R."/>
            <person name="La Ragione R."/>
            <person name="Hildebrand F."/>
            <person name="Pallen M.J."/>
        </authorList>
    </citation>
    <scope>NUCLEOTIDE SEQUENCE</scope>
    <source>
        <strain evidence="2">ChiHecec1B25-7008</strain>
    </source>
</reference>
<accession>A0A9D2HUT0</accession>
<dbReference type="AlphaFoldDB" id="A0A9D2HUT0"/>
<reference evidence="2" key="2">
    <citation type="submission" date="2021-04" db="EMBL/GenBank/DDBJ databases">
        <authorList>
            <person name="Gilroy R."/>
        </authorList>
    </citation>
    <scope>NUCLEOTIDE SEQUENCE</scope>
    <source>
        <strain evidence="2">ChiHecec1B25-7008</strain>
    </source>
</reference>
<evidence type="ECO:0000313" key="3">
    <source>
        <dbReference type="Proteomes" id="UP000823860"/>
    </source>
</evidence>
<name>A0A9D2HUT0_9BACE</name>
<feature type="region of interest" description="Disordered" evidence="1">
    <location>
        <begin position="276"/>
        <end position="309"/>
    </location>
</feature>
<evidence type="ECO:0000256" key="1">
    <source>
        <dbReference type="SAM" id="MobiDB-lite"/>
    </source>
</evidence>
<evidence type="ECO:0000313" key="2">
    <source>
        <dbReference type="EMBL" id="HJA84443.1"/>
    </source>
</evidence>
<sequence length="309" mass="32406">MATGSGIIRKVSGKVGDLVYVVRGGQQIIRGVPTSIKNPRTEAQMEQRMKWPNILAVYRTLSPYLKDCFENKPAGQTDYNRFMGINLNAGPVYLEKDKVRLGAAIVAPYVISQGSLPAIQVSGATPATDIALGALEIGDDTTVGELAQAVVQNNSGYRYGDQLSFFRLVQEEDSQDGHPYVTVSATRVNLDPADTSVLRDVAPASGFSTVGGTLGADAALEGAGVAWVHSRTVNGKTHVSSQRLVVDNDLLDEHGTTQMLSTATNSYGGTTEIFIRPDGTSGGMTVDEGTGSGTGGGTGEDDGNEGSFG</sequence>
<dbReference type="InterPro" id="IPR046233">
    <property type="entry name" value="DUF6266"/>
</dbReference>
<gene>
    <name evidence="2" type="ORF">H9785_10825</name>
</gene>
<dbReference type="EMBL" id="DWZE01000133">
    <property type="protein sequence ID" value="HJA84443.1"/>
    <property type="molecule type" value="Genomic_DNA"/>
</dbReference>
<organism evidence="2 3">
    <name type="scientific">Candidatus Bacteroides intestinavium</name>
    <dbReference type="NCBI Taxonomy" id="2838469"/>
    <lineage>
        <taxon>Bacteria</taxon>
        <taxon>Pseudomonadati</taxon>
        <taxon>Bacteroidota</taxon>
        <taxon>Bacteroidia</taxon>
        <taxon>Bacteroidales</taxon>
        <taxon>Bacteroidaceae</taxon>
        <taxon>Bacteroides</taxon>
    </lineage>
</organism>
<dbReference type="Pfam" id="PF19781">
    <property type="entry name" value="DUF6266"/>
    <property type="match status" value="1"/>
</dbReference>
<proteinExistence type="predicted"/>
<feature type="compositionally biased region" description="Acidic residues" evidence="1">
    <location>
        <begin position="299"/>
        <end position="309"/>
    </location>
</feature>